<keyword evidence="1" id="KW-1133">Transmembrane helix</keyword>
<accession>A0A5K7WU71</accession>
<name>A0A5K7WU71_9BACL</name>
<sequence length="239" mass="27082">MSGFMNRVSRKVAMDVFLMLSTWVAWCLPFYIIFFIIAHFVPQIQIDLNFFDGAIQSAKIYMLVVGIILALSLPVAYIRNGVTRKNMFKGVFIGMSCMVGALSIVVQILYGLTIWIFGNAFGQSNDLSQIYHKQFLALLLIFFLLCVIYFAIGWLIGLAFSRYGFFPGMFSIALSIVLVGLSEFFWNSYMKLPRQLDLLMRWLTDTQILFVTGLVGSVAILVLLIVLLRVIVGRMPIKP</sequence>
<dbReference type="Proteomes" id="UP000326951">
    <property type="component" value="Chromosome"/>
</dbReference>
<proteinExistence type="predicted"/>
<organism evidence="2 3">
    <name type="scientific">Sporolactobacillus terrae</name>
    <dbReference type="NCBI Taxonomy" id="269673"/>
    <lineage>
        <taxon>Bacteria</taxon>
        <taxon>Bacillati</taxon>
        <taxon>Bacillota</taxon>
        <taxon>Bacilli</taxon>
        <taxon>Bacillales</taxon>
        <taxon>Sporolactobacillaceae</taxon>
        <taxon>Sporolactobacillus</taxon>
    </lineage>
</organism>
<dbReference type="EMBL" id="AP021853">
    <property type="protein sequence ID" value="BBN98055.1"/>
    <property type="molecule type" value="Genomic_DNA"/>
</dbReference>
<dbReference type="RefSeq" id="WP_152080285.1">
    <property type="nucleotide sequence ID" value="NZ_AP021853.1"/>
</dbReference>
<feature type="transmembrane region" description="Helical" evidence="1">
    <location>
        <begin position="135"/>
        <end position="156"/>
    </location>
</feature>
<evidence type="ECO:0000256" key="1">
    <source>
        <dbReference type="SAM" id="Phobius"/>
    </source>
</evidence>
<feature type="transmembrane region" description="Helical" evidence="1">
    <location>
        <begin position="12"/>
        <end position="40"/>
    </location>
</feature>
<protein>
    <submittedName>
        <fullName evidence="2">Uncharacterized protein</fullName>
    </submittedName>
</protein>
<feature type="transmembrane region" description="Helical" evidence="1">
    <location>
        <begin position="163"/>
        <end position="186"/>
    </location>
</feature>
<dbReference type="AlphaFoldDB" id="A0A5K7WU71"/>
<gene>
    <name evidence="2" type="ORF">St703_07600</name>
</gene>
<keyword evidence="1" id="KW-0812">Transmembrane</keyword>
<feature type="transmembrane region" description="Helical" evidence="1">
    <location>
        <begin position="90"/>
        <end position="115"/>
    </location>
</feature>
<reference evidence="2 3" key="1">
    <citation type="submission" date="2019-09" db="EMBL/GenBank/DDBJ databases">
        <title>Complete genome sequence of Sporolactobacillus terrae 70-3.</title>
        <authorList>
            <person name="Tanaka N."/>
            <person name="Shiwa Y."/>
            <person name="Fujita N."/>
            <person name="Tanasupawat S."/>
        </authorList>
    </citation>
    <scope>NUCLEOTIDE SEQUENCE [LARGE SCALE GENOMIC DNA]</scope>
    <source>
        <strain evidence="2 3">70-3</strain>
    </source>
</reference>
<feature type="transmembrane region" description="Helical" evidence="1">
    <location>
        <begin position="206"/>
        <end position="232"/>
    </location>
</feature>
<feature type="transmembrane region" description="Helical" evidence="1">
    <location>
        <begin position="60"/>
        <end position="78"/>
    </location>
</feature>
<evidence type="ECO:0000313" key="3">
    <source>
        <dbReference type="Proteomes" id="UP000326951"/>
    </source>
</evidence>
<keyword evidence="1" id="KW-0472">Membrane</keyword>
<evidence type="ECO:0000313" key="2">
    <source>
        <dbReference type="EMBL" id="BBN98055.1"/>
    </source>
</evidence>